<sequence>MYDPSYIAKQSEKEIAKNKDNSFKVEPSSNTYKAMTLFEFENGMLMSSIMEEQYRTFALDFSRNLQEEFE</sequence>
<organism evidence="1 2">
    <name type="scientific">Candidatus Roizmanbacteria bacterium CG22_combo_CG10-13_8_21_14_all_38_20</name>
    <dbReference type="NCBI Taxonomy" id="1974862"/>
    <lineage>
        <taxon>Bacteria</taxon>
        <taxon>Candidatus Roizmaniibacteriota</taxon>
    </lineage>
</organism>
<evidence type="ECO:0000313" key="1">
    <source>
        <dbReference type="EMBL" id="PIP61515.1"/>
    </source>
</evidence>
<comment type="caution">
    <text evidence="1">The sequence shown here is derived from an EMBL/GenBank/DDBJ whole genome shotgun (WGS) entry which is preliminary data.</text>
</comment>
<gene>
    <name evidence="1" type="ORF">COW99_03800</name>
</gene>
<name>A0A2H0BV17_9BACT</name>
<reference evidence="1 2" key="1">
    <citation type="submission" date="2017-09" db="EMBL/GenBank/DDBJ databases">
        <title>Depth-based differentiation of microbial function through sediment-hosted aquifers and enrichment of novel symbionts in the deep terrestrial subsurface.</title>
        <authorList>
            <person name="Probst A.J."/>
            <person name="Ladd B."/>
            <person name="Jarett J.K."/>
            <person name="Geller-Mcgrath D.E."/>
            <person name="Sieber C.M."/>
            <person name="Emerson J.B."/>
            <person name="Anantharaman K."/>
            <person name="Thomas B.C."/>
            <person name="Malmstrom R."/>
            <person name="Stieglmeier M."/>
            <person name="Klingl A."/>
            <person name="Woyke T."/>
            <person name="Ryan C.M."/>
            <person name="Banfield J.F."/>
        </authorList>
    </citation>
    <scope>NUCLEOTIDE SEQUENCE [LARGE SCALE GENOMIC DNA]</scope>
    <source>
        <strain evidence="1">CG22_combo_CG10-13_8_21_14_all_38_20</strain>
    </source>
</reference>
<protein>
    <submittedName>
        <fullName evidence="1">Uncharacterized protein</fullName>
    </submittedName>
</protein>
<dbReference type="EMBL" id="PCTA01000025">
    <property type="protein sequence ID" value="PIP61515.1"/>
    <property type="molecule type" value="Genomic_DNA"/>
</dbReference>
<evidence type="ECO:0000313" key="2">
    <source>
        <dbReference type="Proteomes" id="UP000231246"/>
    </source>
</evidence>
<accession>A0A2H0BV17</accession>
<proteinExistence type="predicted"/>
<dbReference type="AlphaFoldDB" id="A0A2H0BV17"/>
<dbReference type="Proteomes" id="UP000231246">
    <property type="component" value="Unassembled WGS sequence"/>
</dbReference>